<name>A0A146G565_TERSA</name>
<dbReference type="RefSeq" id="WP_075078547.1">
    <property type="nucleotide sequence ID" value="NZ_BDCO01000002.1"/>
</dbReference>
<dbReference type="SUPFAM" id="SSF51735">
    <property type="entry name" value="NAD(P)-binding Rossmann-fold domains"/>
    <property type="match status" value="1"/>
</dbReference>
<dbReference type="GO" id="GO:0019592">
    <property type="term" value="P:mannitol catabolic process"/>
    <property type="evidence" value="ECO:0007669"/>
    <property type="project" value="TreeGrafter"/>
</dbReference>
<dbReference type="GO" id="GO:0019698">
    <property type="term" value="P:D-galacturonate catabolic process"/>
    <property type="evidence" value="ECO:0007669"/>
    <property type="project" value="TreeGrafter"/>
</dbReference>
<evidence type="ECO:0000256" key="1">
    <source>
        <dbReference type="ARBA" id="ARBA00023002"/>
    </source>
</evidence>
<dbReference type="InterPro" id="IPR000669">
    <property type="entry name" value="Mannitol_DH"/>
</dbReference>
<dbReference type="InParanoid" id="A0A146G565"/>
<dbReference type="InterPro" id="IPR013131">
    <property type="entry name" value="Mannitol_DH_N"/>
</dbReference>
<accession>A0A146G565</accession>
<dbReference type="Pfam" id="PF08125">
    <property type="entry name" value="Mannitol_dh_C"/>
    <property type="match status" value="1"/>
</dbReference>
<dbReference type="NCBIfam" id="NF002969">
    <property type="entry name" value="PRK03643.1"/>
    <property type="match status" value="1"/>
</dbReference>
<dbReference type="Proteomes" id="UP000076023">
    <property type="component" value="Unassembled WGS sequence"/>
</dbReference>
<dbReference type="EMBL" id="BDCO01000002">
    <property type="protein sequence ID" value="GAT32730.1"/>
    <property type="molecule type" value="Genomic_DNA"/>
</dbReference>
<dbReference type="InterPro" id="IPR008927">
    <property type="entry name" value="6-PGluconate_DH-like_C_sf"/>
</dbReference>
<dbReference type="AlphaFoldDB" id="A0A146G565"/>
<dbReference type="Gene3D" id="3.40.50.720">
    <property type="entry name" value="NAD(P)-binding Rossmann-like Domain"/>
    <property type="match status" value="1"/>
</dbReference>
<protein>
    <submittedName>
        <fullName evidence="5">Tagaturonate reductase</fullName>
    </submittedName>
</protein>
<evidence type="ECO:0000313" key="6">
    <source>
        <dbReference type="Proteomes" id="UP000076023"/>
    </source>
</evidence>
<keyword evidence="2" id="KW-0520">NAD</keyword>
<dbReference type="PRINTS" id="PR00084">
    <property type="entry name" value="MTLDHDRGNASE"/>
</dbReference>
<dbReference type="STRING" id="690879.TSACC_21131"/>
<dbReference type="Gene3D" id="1.10.1040.10">
    <property type="entry name" value="N-(1-d-carboxylethyl)-l-norvaline Dehydrogenase, domain 2"/>
    <property type="match status" value="1"/>
</dbReference>
<evidence type="ECO:0000313" key="5">
    <source>
        <dbReference type="EMBL" id="GAT32730.1"/>
    </source>
</evidence>
<comment type="caution">
    <text evidence="5">The sequence shown here is derived from an EMBL/GenBank/DDBJ whole genome shotgun (WGS) entry which is preliminary data.</text>
</comment>
<dbReference type="InterPro" id="IPR013118">
    <property type="entry name" value="Mannitol_DH_C"/>
</dbReference>
<keyword evidence="1" id="KW-0560">Oxidoreductase</keyword>
<sequence>MSSPLPKLNAATLDIPTNTRPERILQFGEGAFLRGFVDWMVHQLNKQALFDGSVVVVQPLANGLVDALNAQDGLFTHILRGVVDGKLVEETEVVGSIRRGINPFADFDAFLATARNPDLRFVVSNTTEAGIACHPDDRIDAQPPVSFPGKLTRLLLERFQAFGGTAESGLVILPCELIEFNGTNLRRCVLETAAKWELDAAMISWIETHVVFCNTLVDRIVTGYPREEAAEICAKLGYEDTLLNTSEVFHAWVIEGPASLAEELPLDKAGLNVIFTRDYKPYRDRKVRILNGAHTSTVLAAFLAGHDLVKECLDDPAFASFLRDALNEEIIPTLDLPRSDLDAFAAAVLERFANPFVKHPLLSISLNSTSKFTARVLPSLLTYLDRRGKLPARLVYSLAALVAFYRGTEIADGALIGTRAKDGAYPIKDSPEVLEFFRDVWTRPDTSAEAVTKAVLGHSALWNSKDLNDVPGLTKAVAADLEKILVQGAKAALP</sequence>
<evidence type="ECO:0000259" key="3">
    <source>
        <dbReference type="Pfam" id="PF01232"/>
    </source>
</evidence>
<feature type="domain" description="Mannitol dehydrogenase C-terminal" evidence="4">
    <location>
        <begin position="279"/>
        <end position="484"/>
    </location>
</feature>
<dbReference type="GO" id="GO:0009026">
    <property type="term" value="F:tagaturonate reductase activity"/>
    <property type="evidence" value="ECO:0007669"/>
    <property type="project" value="TreeGrafter"/>
</dbReference>
<gene>
    <name evidence="5" type="ORF">TSACC_21131</name>
</gene>
<dbReference type="InterPro" id="IPR013328">
    <property type="entry name" value="6PGD_dom2"/>
</dbReference>
<dbReference type="InterPro" id="IPR036291">
    <property type="entry name" value="NAD(P)-bd_dom_sf"/>
</dbReference>
<evidence type="ECO:0000259" key="4">
    <source>
        <dbReference type="Pfam" id="PF08125"/>
    </source>
</evidence>
<dbReference type="SUPFAM" id="SSF48179">
    <property type="entry name" value="6-phosphogluconate dehydrogenase C-terminal domain-like"/>
    <property type="match status" value="1"/>
</dbReference>
<dbReference type="PANTHER" id="PTHR30524:SF0">
    <property type="entry name" value="ALTRONATE OXIDOREDUCTASE-RELATED"/>
    <property type="match status" value="1"/>
</dbReference>
<feature type="domain" description="Mannitol dehydrogenase N-terminal" evidence="3">
    <location>
        <begin position="22"/>
        <end position="268"/>
    </location>
</feature>
<dbReference type="GO" id="GO:0008926">
    <property type="term" value="F:mannitol-1-phosphate 5-dehydrogenase activity"/>
    <property type="evidence" value="ECO:0007669"/>
    <property type="project" value="TreeGrafter"/>
</dbReference>
<keyword evidence="6" id="KW-1185">Reference proteome</keyword>
<proteinExistence type="predicted"/>
<dbReference type="Pfam" id="PF01232">
    <property type="entry name" value="Mannitol_dh"/>
    <property type="match status" value="1"/>
</dbReference>
<dbReference type="FunCoup" id="A0A146G565">
    <property type="interactions" value="28"/>
</dbReference>
<dbReference type="GO" id="GO:0005829">
    <property type="term" value="C:cytosol"/>
    <property type="evidence" value="ECO:0007669"/>
    <property type="project" value="TreeGrafter"/>
</dbReference>
<evidence type="ECO:0000256" key="2">
    <source>
        <dbReference type="ARBA" id="ARBA00023027"/>
    </source>
</evidence>
<dbReference type="PANTHER" id="PTHR30524">
    <property type="entry name" value="MANNITOL-1-PHOSPHATE 5-DEHYDROGENASE"/>
    <property type="match status" value="1"/>
</dbReference>
<reference evidence="6" key="1">
    <citation type="journal article" date="2017" name="Genome Announc.">
        <title>Draft Genome Sequence of Terrimicrobium sacchariphilum NM-5T, a Facultative Anaerobic Soil Bacterium of the Class Spartobacteria.</title>
        <authorList>
            <person name="Qiu Y.L."/>
            <person name="Tourlousse D.M."/>
            <person name="Matsuura N."/>
            <person name="Ohashi A."/>
            <person name="Sekiguchi Y."/>
        </authorList>
    </citation>
    <scope>NUCLEOTIDE SEQUENCE [LARGE SCALE GENOMIC DNA]</scope>
    <source>
        <strain evidence="6">NM-5</strain>
    </source>
</reference>
<organism evidence="5 6">
    <name type="scientific">Terrimicrobium sacchariphilum</name>
    <dbReference type="NCBI Taxonomy" id="690879"/>
    <lineage>
        <taxon>Bacteria</taxon>
        <taxon>Pseudomonadati</taxon>
        <taxon>Verrucomicrobiota</taxon>
        <taxon>Terrimicrobiia</taxon>
        <taxon>Terrimicrobiales</taxon>
        <taxon>Terrimicrobiaceae</taxon>
        <taxon>Terrimicrobium</taxon>
    </lineage>
</organism>